<comment type="caution">
    <text evidence="2">The sequence shown here is derived from an EMBL/GenBank/DDBJ whole genome shotgun (WGS) entry which is preliminary data.</text>
</comment>
<sequence>MTSVSSLSNRVVKDVEQTPDLSSAPDRSCSLNVITSSSRTDPSFRELLVRPISSQLAPPPPLPPPALILSLTLTFQLFTQTKQELNISQSQSIRCDQVWVVMTMLSCVLRMGKSSSLTRPKELLKETKRIIYSKPPRHRIGAAVSN</sequence>
<evidence type="ECO:0000313" key="2">
    <source>
        <dbReference type="EMBL" id="MEQ2189805.1"/>
    </source>
</evidence>
<name>A0ABV0Q206_9TELE</name>
<proteinExistence type="predicted"/>
<accession>A0ABV0Q206</accession>
<protein>
    <submittedName>
        <fullName evidence="2">Uncharacterized protein</fullName>
    </submittedName>
</protein>
<dbReference type="Proteomes" id="UP001476798">
    <property type="component" value="Unassembled WGS sequence"/>
</dbReference>
<keyword evidence="3" id="KW-1185">Reference proteome</keyword>
<reference evidence="2 3" key="1">
    <citation type="submission" date="2021-06" db="EMBL/GenBank/DDBJ databases">
        <authorList>
            <person name="Palmer J.M."/>
        </authorList>
    </citation>
    <scope>NUCLEOTIDE SEQUENCE [LARGE SCALE GENOMIC DNA]</scope>
    <source>
        <strain evidence="2 3">GA_2019</strain>
        <tissue evidence="2">Muscle</tissue>
    </source>
</reference>
<dbReference type="EMBL" id="JAHRIO010094178">
    <property type="protein sequence ID" value="MEQ2189805.1"/>
    <property type="molecule type" value="Genomic_DNA"/>
</dbReference>
<organism evidence="2 3">
    <name type="scientific">Goodea atripinnis</name>
    <dbReference type="NCBI Taxonomy" id="208336"/>
    <lineage>
        <taxon>Eukaryota</taxon>
        <taxon>Metazoa</taxon>
        <taxon>Chordata</taxon>
        <taxon>Craniata</taxon>
        <taxon>Vertebrata</taxon>
        <taxon>Euteleostomi</taxon>
        <taxon>Actinopterygii</taxon>
        <taxon>Neopterygii</taxon>
        <taxon>Teleostei</taxon>
        <taxon>Neoteleostei</taxon>
        <taxon>Acanthomorphata</taxon>
        <taxon>Ovalentaria</taxon>
        <taxon>Atherinomorphae</taxon>
        <taxon>Cyprinodontiformes</taxon>
        <taxon>Goodeidae</taxon>
        <taxon>Goodea</taxon>
    </lineage>
</organism>
<feature type="region of interest" description="Disordered" evidence="1">
    <location>
        <begin position="1"/>
        <end position="27"/>
    </location>
</feature>
<gene>
    <name evidence="2" type="ORF">GOODEAATRI_029132</name>
</gene>
<evidence type="ECO:0000313" key="3">
    <source>
        <dbReference type="Proteomes" id="UP001476798"/>
    </source>
</evidence>
<evidence type="ECO:0000256" key="1">
    <source>
        <dbReference type="SAM" id="MobiDB-lite"/>
    </source>
</evidence>